<sequence length="290" mass="34484">FLLKVTVLSWSGDTPGLSKLACLTGHNSYMACRYCDLRGIYNNHVYYPTTPPPSIETYKTYNPSDLPKRTHRDYMIRIEQITTIPPSRTRDTLISDLGVTGRSVLLEIETTRFPTCFPIDIMHLFYENIALYMLKHWMGCFFKDSILNDQPYVINNKQWTEIGIEMETVRKSIPTDFGRPPRNILHHHNGYKAEEWASWITLYSLPLLKDRLPANYLKGWSFFVKAVQLCQKRVLSLHDQEEIRKLLLLFYQHYERYIYYNIYFIYLNLYCFFIKIILFLVIIISFWLPD</sequence>
<dbReference type="Proteomes" id="UP000232722">
    <property type="component" value="Unassembled WGS sequence"/>
</dbReference>
<reference evidence="2 3" key="2">
    <citation type="submission" date="2017-09" db="EMBL/GenBank/DDBJ databases">
        <title>Extensive intraspecific genome diversity in a model arbuscular mycorrhizal fungus.</title>
        <authorList>
            <person name="Chen E.C."/>
            <person name="Morin E."/>
            <person name="Beaudet D."/>
            <person name="Noel J."/>
            <person name="Ndikumana S."/>
            <person name="Charron P."/>
            <person name="St-Onge C."/>
            <person name="Giorgi J."/>
            <person name="Grigoriev I.V."/>
            <person name="Roux C."/>
            <person name="Martin F.M."/>
            <person name="Corradi N."/>
        </authorList>
    </citation>
    <scope>NUCLEOTIDE SEQUENCE [LARGE SCALE GENOMIC DNA]</scope>
    <source>
        <strain evidence="2 3">A5</strain>
    </source>
</reference>
<comment type="caution">
    <text evidence="2">The sequence shown here is derived from an EMBL/GenBank/DDBJ whole genome shotgun (WGS) entry which is preliminary data.</text>
</comment>
<feature type="non-terminal residue" evidence="2">
    <location>
        <position position="1"/>
    </location>
</feature>
<protein>
    <recommendedName>
        <fullName evidence="4">Transposase domain-containing protein</fullName>
    </recommendedName>
</protein>
<dbReference type="VEuPathDB" id="FungiDB:RhiirA1_483223"/>
<evidence type="ECO:0008006" key="4">
    <source>
        <dbReference type="Google" id="ProtNLM"/>
    </source>
</evidence>
<dbReference type="AlphaFoldDB" id="A0A2N0NKY3"/>
<gene>
    <name evidence="2" type="ORF">RhiirA5_302977</name>
</gene>
<accession>A0A2N0NKY3</accession>
<keyword evidence="1" id="KW-0812">Transmembrane</keyword>
<dbReference type="EMBL" id="LLXJ01004996">
    <property type="protein sequence ID" value="PKB95223.1"/>
    <property type="molecule type" value="Genomic_DNA"/>
</dbReference>
<dbReference type="VEuPathDB" id="FungiDB:RhiirA1_531854"/>
<dbReference type="VEuPathDB" id="FungiDB:RhiirFUN_005726"/>
<evidence type="ECO:0000313" key="3">
    <source>
        <dbReference type="Proteomes" id="UP000232722"/>
    </source>
</evidence>
<reference evidence="2 3" key="1">
    <citation type="submission" date="2016-04" db="EMBL/GenBank/DDBJ databases">
        <title>Genome analyses suggest a sexual origin of heterokaryosis in a supposedly ancient asexual fungus.</title>
        <authorList>
            <person name="Ropars J."/>
            <person name="Sedzielewska K."/>
            <person name="Noel J."/>
            <person name="Charron P."/>
            <person name="Farinelli L."/>
            <person name="Marton T."/>
            <person name="Kruger M."/>
            <person name="Pelin A."/>
            <person name="Brachmann A."/>
            <person name="Corradi N."/>
        </authorList>
    </citation>
    <scope>NUCLEOTIDE SEQUENCE [LARGE SCALE GENOMIC DNA]</scope>
    <source>
        <strain evidence="2 3">A5</strain>
    </source>
</reference>
<keyword evidence="1" id="KW-0472">Membrane</keyword>
<feature type="transmembrane region" description="Helical" evidence="1">
    <location>
        <begin position="263"/>
        <end position="288"/>
    </location>
</feature>
<organism evidence="2 3">
    <name type="scientific">Rhizophagus irregularis</name>
    <dbReference type="NCBI Taxonomy" id="588596"/>
    <lineage>
        <taxon>Eukaryota</taxon>
        <taxon>Fungi</taxon>
        <taxon>Fungi incertae sedis</taxon>
        <taxon>Mucoromycota</taxon>
        <taxon>Glomeromycotina</taxon>
        <taxon>Glomeromycetes</taxon>
        <taxon>Glomerales</taxon>
        <taxon>Glomeraceae</taxon>
        <taxon>Rhizophagus</taxon>
    </lineage>
</organism>
<proteinExistence type="predicted"/>
<dbReference type="PANTHER" id="PTHR46579:SF1">
    <property type="entry name" value="F5_8 TYPE C DOMAIN-CONTAINING PROTEIN"/>
    <property type="match status" value="1"/>
</dbReference>
<keyword evidence="1" id="KW-1133">Transmembrane helix</keyword>
<evidence type="ECO:0000256" key="1">
    <source>
        <dbReference type="SAM" id="Phobius"/>
    </source>
</evidence>
<name>A0A2N0NKY3_9GLOM</name>
<evidence type="ECO:0000313" key="2">
    <source>
        <dbReference type="EMBL" id="PKB95223.1"/>
    </source>
</evidence>
<dbReference type="PANTHER" id="PTHR46579">
    <property type="entry name" value="F5/8 TYPE C DOMAIN-CONTAINING PROTEIN-RELATED"/>
    <property type="match status" value="1"/>
</dbReference>